<dbReference type="InterPro" id="IPR013083">
    <property type="entry name" value="Znf_RING/FYVE/PHD"/>
</dbReference>
<keyword evidence="3" id="KW-0862">Zinc</keyword>
<dbReference type="EMBL" id="MU853786">
    <property type="protein sequence ID" value="KAK3941152.1"/>
    <property type="molecule type" value="Genomic_DNA"/>
</dbReference>
<dbReference type="InterPro" id="IPR001841">
    <property type="entry name" value="Znf_RING"/>
</dbReference>
<proteinExistence type="predicted"/>
<dbReference type="PROSITE" id="PS50089">
    <property type="entry name" value="ZF_RING_2"/>
    <property type="match status" value="1"/>
</dbReference>
<accession>A0AAN6N8I1</accession>
<sequence length="423" mass="48283">MKFGHAFKEALQGDSYPQHWVETAIPYRQLKKVLGEVREELIRKGYDPDTIHRLLADHNAEYILKAGDSRFLKPKLVVRPVPDLSQNILASLKELAESAPSLVDKENESAALNPDGDQQRDSGWVKIPLNADAQFFDILQTDVDKLDELQSQEQKSMNSEIALLGDEIAGVAKPNAKFIKFSKTDLYRWREIFEIYLAAQIFFSTTEVNSGARCSEKARKQLVWFQDEVNKRELPHKFKLESSAAAYSRFMALNATLLQNLQFQELNQTAIVKIIKKFDKQTSLGVKSIFPEAMTSASFIADNVAKGICAQLSQEVVTLVPQTVDYTCSICLSICWLPIRLHCNHLFCIRCVVKMQNRNKRTCPLCRANTVLRATTDNIDDNLVNFLEKWFPKETKEKQLYNEIERGKELFGEGYVHQPCIIM</sequence>
<dbReference type="Pfam" id="PF03105">
    <property type="entry name" value="SPX"/>
    <property type="match status" value="1"/>
</dbReference>
<evidence type="ECO:0000313" key="8">
    <source>
        <dbReference type="Proteomes" id="UP001303473"/>
    </source>
</evidence>
<evidence type="ECO:0000259" key="6">
    <source>
        <dbReference type="PROSITE" id="PS51382"/>
    </source>
</evidence>
<dbReference type="PANTHER" id="PTHR23327:SF51">
    <property type="entry name" value="TRANSCRIPTIONAL REGULATOR OF YEAST FORM ADHERENCE 3"/>
    <property type="match status" value="1"/>
</dbReference>
<dbReference type="PROSITE" id="PS51382">
    <property type="entry name" value="SPX"/>
    <property type="match status" value="1"/>
</dbReference>
<evidence type="ECO:0000256" key="2">
    <source>
        <dbReference type="ARBA" id="ARBA00022771"/>
    </source>
</evidence>
<gene>
    <name evidence="7" type="ORF">QBC46DRAFT_383343</name>
</gene>
<keyword evidence="1" id="KW-0479">Metal-binding</keyword>
<feature type="domain" description="RING-type" evidence="5">
    <location>
        <begin position="328"/>
        <end position="367"/>
    </location>
</feature>
<evidence type="ECO:0000256" key="1">
    <source>
        <dbReference type="ARBA" id="ARBA00022723"/>
    </source>
</evidence>
<dbReference type="Gene3D" id="3.30.40.10">
    <property type="entry name" value="Zinc/RING finger domain, C3HC4 (zinc finger)"/>
    <property type="match status" value="1"/>
</dbReference>
<dbReference type="InterPro" id="IPR017907">
    <property type="entry name" value="Znf_RING_CS"/>
</dbReference>
<protein>
    <submittedName>
        <fullName evidence="7">SPX domain-containing protein</fullName>
    </submittedName>
</protein>
<dbReference type="AlphaFoldDB" id="A0AAN6N8I1"/>
<evidence type="ECO:0000256" key="3">
    <source>
        <dbReference type="ARBA" id="ARBA00022833"/>
    </source>
</evidence>
<dbReference type="PROSITE" id="PS00518">
    <property type="entry name" value="ZF_RING_1"/>
    <property type="match status" value="1"/>
</dbReference>
<comment type="caution">
    <text evidence="7">The sequence shown here is derived from an EMBL/GenBank/DDBJ whole genome shotgun (WGS) entry which is preliminary data.</text>
</comment>
<keyword evidence="8" id="KW-1185">Reference proteome</keyword>
<dbReference type="SMART" id="SM00184">
    <property type="entry name" value="RING"/>
    <property type="match status" value="1"/>
</dbReference>
<dbReference type="InterPro" id="IPR004331">
    <property type="entry name" value="SPX_dom"/>
</dbReference>
<dbReference type="SUPFAM" id="SSF57850">
    <property type="entry name" value="RING/U-box"/>
    <property type="match status" value="1"/>
</dbReference>
<dbReference type="GO" id="GO:0008270">
    <property type="term" value="F:zinc ion binding"/>
    <property type="evidence" value="ECO:0007669"/>
    <property type="project" value="UniProtKB-KW"/>
</dbReference>
<evidence type="ECO:0000259" key="5">
    <source>
        <dbReference type="PROSITE" id="PS50089"/>
    </source>
</evidence>
<dbReference type="Proteomes" id="UP001303473">
    <property type="component" value="Unassembled WGS sequence"/>
</dbReference>
<dbReference type="PANTHER" id="PTHR23327">
    <property type="entry name" value="RING FINGER PROTEIN 127"/>
    <property type="match status" value="1"/>
</dbReference>
<evidence type="ECO:0000256" key="4">
    <source>
        <dbReference type="PROSITE-ProRule" id="PRU00175"/>
    </source>
</evidence>
<dbReference type="Pfam" id="PF00097">
    <property type="entry name" value="zf-C3HC4"/>
    <property type="match status" value="1"/>
</dbReference>
<reference evidence="8" key="1">
    <citation type="journal article" date="2023" name="Mol. Phylogenet. Evol.">
        <title>Genome-scale phylogeny and comparative genomics of the fungal order Sordariales.</title>
        <authorList>
            <person name="Hensen N."/>
            <person name="Bonometti L."/>
            <person name="Westerberg I."/>
            <person name="Brannstrom I.O."/>
            <person name="Guillou S."/>
            <person name="Cros-Aarteil S."/>
            <person name="Calhoun S."/>
            <person name="Haridas S."/>
            <person name="Kuo A."/>
            <person name="Mondo S."/>
            <person name="Pangilinan J."/>
            <person name="Riley R."/>
            <person name="LaButti K."/>
            <person name="Andreopoulos B."/>
            <person name="Lipzen A."/>
            <person name="Chen C."/>
            <person name="Yan M."/>
            <person name="Daum C."/>
            <person name="Ng V."/>
            <person name="Clum A."/>
            <person name="Steindorff A."/>
            <person name="Ohm R.A."/>
            <person name="Martin F."/>
            <person name="Silar P."/>
            <person name="Natvig D.O."/>
            <person name="Lalanne C."/>
            <person name="Gautier V."/>
            <person name="Ament-Velasquez S.L."/>
            <person name="Kruys A."/>
            <person name="Hutchinson M.I."/>
            <person name="Powell A.J."/>
            <person name="Barry K."/>
            <person name="Miller A.N."/>
            <person name="Grigoriev I.V."/>
            <person name="Debuchy R."/>
            <person name="Gladieux P."/>
            <person name="Hiltunen Thoren M."/>
            <person name="Johannesson H."/>
        </authorList>
    </citation>
    <scope>NUCLEOTIDE SEQUENCE [LARGE SCALE GENOMIC DNA]</scope>
    <source>
        <strain evidence="8">CBS 340.73</strain>
    </source>
</reference>
<feature type="domain" description="SPX" evidence="6">
    <location>
        <begin position="1"/>
        <end position="292"/>
    </location>
</feature>
<evidence type="ECO:0000313" key="7">
    <source>
        <dbReference type="EMBL" id="KAK3941152.1"/>
    </source>
</evidence>
<dbReference type="InterPro" id="IPR018957">
    <property type="entry name" value="Znf_C3HC4_RING-type"/>
</dbReference>
<organism evidence="7 8">
    <name type="scientific">Diplogelasinospora grovesii</name>
    <dbReference type="NCBI Taxonomy" id="303347"/>
    <lineage>
        <taxon>Eukaryota</taxon>
        <taxon>Fungi</taxon>
        <taxon>Dikarya</taxon>
        <taxon>Ascomycota</taxon>
        <taxon>Pezizomycotina</taxon>
        <taxon>Sordariomycetes</taxon>
        <taxon>Sordariomycetidae</taxon>
        <taxon>Sordariales</taxon>
        <taxon>Diplogelasinosporaceae</taxon>
        <taxon>Diplogelasinospora</taxon>
    </lineage>
</organism>
<name>A0AAN6N8I1_9PEZI</name>
<keyword evidence="2 4" id="KW-0863">Zinc-finger</keyword>